<evidence type="ECO:0000256" key="1">
    <source>
        <dbReference type="SAM" id="MobiDB-lite"/>
    </source>
</evidence>
<protein>
    <submittedName>
        <fullName evidence="2">Uncharacterized protein</fullName>
    </submittedName>
</protein>
<dbReference type="EMBL" id="KN823312">
    <property type="protein sequence ID" value="KIO18110.1"/>
    <property type="molecule type" value="Genomic_DNA"/>
</dbReference>
<dbReference type="HOGENOM" id="CLU_1251477_0_0_1"/>
<sequence>MLTGLHRCLLRVFAKKWVKDINMFSNVAPRSILPFFPLLAVKIASAQRSIDLLVVNGRNQSRSGSLSESSFDLMRASPLRRTRAKLGKRAGNRDVAEWSRRVALDGLDSLSRKEPGKQEKYLHVRRTTILLSLKRPLTCDYSGSSGRPKAEPLPDETASKTSVMDFVSWSKIVAKKAKGRIEMAKSVAKDDVDAGEEGKRSKDEQANDEMYSPSASVAPGR</sequence>
<keyword evidence="3" id="KW-1185">Reference proteome</keyword>
<organism evidence="2 3">
    <name type="scientific">Tulasnella calospora MUT 4182</name>
    <dbReference type="NCBI Taxonomy" id="1051891"/>
    <lineage>
        <taxon>Eukaryota</taxon>
        <taxon>Fungi</taxon>
        <taxon>Dikarya</taxon>
        <taxon>Basidiomycota</taxon>
        <taxon>Agaricomycotina</taxon>
        <taxon>Agaricomycetes</taxon>
        <taxon>Cantharellales</taxon>
        <taxon>Tulasnellaceae</taxon>
        <taxon>Tulasnella</taxon>
    </lineage>
</organism>
<dbReference type="Proteomes" id="UP000054248">
    <property type="component" value="Unassembled WGS sequence"/>
</dbReference>
<gene>
    <name evidence="2" type="ORF">M407DRAFT_12036</name>
</gene>
<evidence type="ECO:0000313" key="2">
    <source>
        <dbReference type="EMBL" id="KIO18110.1"/>
    </source>
</evidence>
<feature type="compositionally biased region" description="Basic and acidic residues" evidence="1">
    <location>
        <begin position="183"/>
        <end position="205"/>
    </location>
</feature>
<dbReference type="AlphaFoldDB" id="A0A0C3PTK1"/>
<reference evidence="3" key="2">
    <citation type="submission" date="2015-01" db="EMBL/GenBank/DDBJ databases">
        <title>Evolutionary Origins and Diversification of the Mycorrhizal Mutualists.</title>
        <authorList>
            <consortium name="DOE Joint Genome Institute"/>
            <consortium name="Mycorrhizal Genomics Consortium"/>
            <person name="Kohler A."/>
            <person name="Kuo A."/>
            <person name="Nagy L.G."/>
            <person name="Floudas D."/>
            <person name="Copeland A."/>
            <person name="Barry K.W."/>
            <person name="Cichocki N."/>
            <person name="Veneault-Fourrey C."/>
            <person name="LaButti K."/>
            <person name="Lindquist E.A."/>
            <person name="Lipzen A."/>
            <person name="Lundell T."/>
            <person name="Morin E."/>
            <person name="Murat C."/>
            <person name="Riley R."/>
            <person name="Ohm R."/>
            <person name="Sun H."/>
            <person name="Tunlid A."/>
            <person name="Henrissat B."/>
            <person name="Grigoriev I.V."/>
            <person name="Hibbett D.S."/>
            <person name="Martin F."/>
        </authorList>
    </citation>
    <scope>NUCLEOTIDE SEQUENCE [LARGE SCALE GENOMIC DNA]</scope>
    <source>
        <strain evidence="3">MUT 4182</strain>
    </source>
</reference>
<name>A0A0C3PTK1_9AGAM</name>
<feature type="region of interest" description="Disordered" evidence="1">
    <location>
        <begin position="183"/>
        <end position="221"/>
    </location>
</feature>
<accession>A0A0C3PTK1</accession>
<evidence type="ECO:0000313" key="3">
    <source>
        <dbReference type="Proteomes" id="UP000054248"/>
    </source>
</evidence>
<reference evidence="2 3" key="1">
    <citation type="submission" date="2014-04" db="EMBL/GenBank/DDBJ databases">
        <authorList>
            <consortium name="DOE Joint Genome Institute"/>
            <person name="Kuo A."/>
            <person name="Girlanda M."/>
            <person name="Perotto S."/>
            <person name="Kohler A."/>
            <person name="Nagy L.G."/>
            <person name="Floudas D."/>
            <person name="Copeland A."/>
            <person name="Barry K.W."/>
            <person name="Cichocki N."/>
            <person name="Veneault-Fourrey C."/>
            <person name="LaButti K."/>
            <person name="Lindquist E.A."/>
            <person name="Lipzen A."/>
            <person name="Lundell T."/>
            <person name="Morin E."/>
            <person name="Murat C."/>
            <person name="Sun H."/>
            <person name="Tunlid A."/>
            <person name="Henrissat B."/>
            <person name="Grigoriev I.V."/>
            <person name="Hibbett D.S."/>
            <person name="Martin F."/>
            <person name="Nordberg H.P."/>
            <person name="Cantor M.N."/>
            <person name="Hua S.X."/>
        </authorList>
    </citation>
    <scope>NUCLEOTIDE SEQUENCE [LARGE SCALE GENOMIC DNA]</scope>
    <source>
        <strain evidence="2 3">MUT 4182</strain>
    </source>
</reference>
<proteinExistence type="predicted"/>
<feature type="region of interest" description="Disordered" evidence="1">
    <location>
        <begin position="140"/>
        <end position="159"/>
    </location>
</feature>